<dbReference type="SUPFAM" id="SSF52833">
    <property type="entry name" value="Thioredoxin-like"/>
    <property type="match status" value="1"/>
</dbReference>
<dbReference type="InterPro" id="IPR036249">
    <property type="entry name" value="Thioredoxin-like_sf"/>
</dbReference>
<dbReference type="InterPro" id="IPR001853">
    <property type="entry name" value="DSBA-like_thioredoxin_dom"/>
</dbReference>
<dbReference type="Gene3D" id="3.40.30.10">
    <property type="entry name" value="Glutaredoxin"/>
    <property type="match status" value="1"/>
</dbReference>
<dbReference type="EMBL" id="AKKV01000025">
    <property type="protein sequence ID" value="EIT85577.1"/>
    <property type="molecule type" value="Genomic_DNA"/>
</dbReference>
<evidence type="ECO:0000256" key="1">
    <source>
        <dbReference type="SAM" id="MobiDB-lite"/>
    </source>
</evidence>
<dbReference type="eggNOG" id="COG2761">
    <property type="taxonomic scope" value="Bacteria"/>
</dbReference>
<proteinExistence type="predicted"/>
<dbReference type="STRING" id="1196324.A374_10078"/>
<dbReference type="PANTHER" id="PTHR13887">
    <property type="entry name" value="GLUTATHIONE S-TRANSFERASE KAPPA"/>
    <property type="match status" value="1"/>
</dbReference>
<accession>I8AIM5</accession>
<dbReference type="CDD" id="cd03024">
    <property type="entry name" value="DsbA_FrnE"/>
    <property type="match status" value="1"/>
</dbReference>
<protein>
    <submittedName>
        <fullName evidence="3">DSBA oxidoreductase</fullName>
    </submittedName>
</protein>
<evidence type="ECO:0000313" key="3">
    <source>
        <dbReference type="EMBL" id="EIT85577.1"/>
    </source>
</evidence>
<dbReference type="PANTHER" id="PTHR13887:SF41">
    <property type="entry name" value="THIOREDOXIN SUPERFAMILY PROTEIN"/>
    <property type="match status" value="1"/>
</dbReference>
<feature type="compositionally biased region" description="Basic and acidic residues" evidence="1">
    <location>
        <begin position="215"/>
        <end position="230"/>
    </location>
</feature>
<dbReference type="RefSeq" id="WP_007202102.1">
    <property type="nucleotide sequence ID" value="NZ_AKKV01000025.1"/>
</dbReference>
<dbReference type="GO" id="GO:0016491">
    <property type="term" value="F:oxidoreductase activity"/>
    <property type="evidence" value="ECO:0007669"/>
    <property type="project" value="InterPro"/>
</dbReference>
<evidence type="ECO:0000259" key="2">
    <source>
        <dbReference type="Pfam" id="PF01323"/>
    </source>
</evidence>
<dbReference type="Pfam" id="PF01323">
    <property type="entry name" value="DSBA"/>
    <property type="match status" value="1"/>
</dbReference>
<dbReference type="Proteomes" id="UP000004080">
    <property type="component" value="Unassembled WGS sequence"/>
</dbReference>
<feature type="domain" description="DSBA-like thioredoxin" evidence="2">
    <location>
        <begin position="3"/>
        <end position="204"/>
    </location>
</feature>
<comment type="caution">
    <text evidence="3">The sequence shown here is derived from an EMBL/GenBank/DDBJ whole genome shotgun (WGS) entry which is preliminary data.</text>
</comment>
<keyword evidence="4" id="KW-1185">Reference proteome</keyword>
<evidence type="ECO:0000313" key="4">
    <source>
        <dbReference type="Proteomes" id="UP000004080"/>
    </source>
</evidence>
<feature type="region of interest" description="Disordered" evidence="1">
    <location>
        <begin position="211"/>
        <end position="230"/>
    </location>
</feature>
<gene>
    <name evidence="3" type="ORF">A374_10078</name>
</gene>
<sequence length="230" mass="25808">MKVDIWSDYACPFCYIGKREFEKALQQFAGKENVEVTYRSFELDPHFSNEAQASAVQLLAQKFGMSEQQAKEMMGQVAARAQEVDLAYNFEEMVPANTFDAHRLSHYAKTVQAANEVTEKLLRAHFIEAKDLDDHQTLLQIGESCGLDREELTALLQGDRFADDVRRDEAFAQQLQIQAVPFFVFNDTYGVSGAQPAAIFSDVLQKASEDSLSAEGKEASTTEACREDHC</sequence>
<dbReference type="PATRIC" id="fig|1196324.3.peg.2058"/>
<reference evidence="3 4" key="1">
    <citation type="journal article" date="2012" name="J. Bacteriol.">
        <title>Genome of Bacillus macauensis ZFHKF-1, a Long-Chain-Forming Bacterium.</title>
        <authorList>
            <person name="Cai L."/>
            <person name="Zhang T."/>
        </authorList>
    </citation>
    <scope>NUCLEOTIDE SEQUENCE [LARGE SCALE GENOMIC DNA]</scope>
    <source>
        <strain evidence="3 4">ZFHKF-1</strain>
    </source>
</reference>
<organism evidence="3 4">
    <name type="scientific">Fictibacillus macauensis ZFHKF-1</name>
    <dbReference type="NCBI Taxonomy" id="1196324"/>
    <lineage>
        <taxon>Bacteria</taxon>
        <taxon>Bacillati</taxon>
        <taxon>Bacillota</taxon>
        <taxon>Bacilli</taxon>
        <taxon>Bacillales</taxon>
        <taxon>Fictibacillaceae</taxon>
        <taxon>Fictibacillus</taxon>
    </lineage>
</organism>
<name>I8AIM5_9BACL</name>
<dbReference type="OrthoDB" id="9799122at2"/>
<dbReference type="AlphaFoldDB" id="I8AIM5"/>